<comment type="caution">
    <text evidence="1">The sequence shown here is derived from an EMBL/GenBank/DDBJ whole genome shotgun (WGS) entry which is preliminary data.</text>
</comment>
<organism evidence="1 2">
    <name type="scientific">Candidatus Roizmanbacteria bacterium CG03_land_8_20_14_0_80_39_12</name>
    <dbReference type="NCBI Taxonomy" id="1974847"/>
    <lineage>
        <taxon>Bacteria</taxon>
        <taxon>Candidatus Roizmaniibacteriota</taxon>
    </lineage>
</organism>
<dbReference type="Pfam" id="PF14584">
    <property type="entry name" value="DUF4446"/>
    <property type="match status" value="1"/>
</dbReference>
<gene>
    <name evidence="1" type="ORF">COS52_01645</name>
</gene>
<feature type="non-terminal residue" evidence="1">
    <location>
        <position position="1"/>
    </location>
</feature>
<sequence>EKKLNELQIASSHMYRKIGIVYFHALGKTEGEKSLVIALLNNLHSGVVINFMYIPDGVRVYTKKIKEGKGETLELTQEELEAIAKAV</sequence>
<dbReference type="AlphaFoldDB" id="A0A2M7BT24"/>
<evidence type="ECO:0000313" key="1">
    <source>
        <dbReference type="EMBL" id="PIV08636.1"/>
    </source>
</evidence>
<accession>A0A2M7BT24</accession>
<reference evidence="2" key="1">
    <citation type="submission" date="2017-09" db="EMBL/GenBank/DDBJ databases">
        <title>Depth-based differentiation of microbial function through sediment-hosted aquifers and enrichment of novel symbionts in the deep terrestrial subsurface.</title>
        <authorList>
            <person name="Probst A.J."/>
            <person name="Ladd B."/>
            <person name="Jarett J.K."/>
            <person name="Geller-Mcgrath D.E."/>
            <person name="Sieber C.M.K."/>
            <person name="Emerson J.B."/>
            <person name="Anantharaman K."/>
            <person name="Thomas B.C."/>
            <person name="Malmstrom R."/>
            <person name="Stieglmeier M."/>
            <person name="Klingl A."/>
            <person name="Woyke T."/>
            <person name="Ryan C.M."/>
            <person name="Banfield J.F."/>
        </authorList>
    </citation>
    <scope>NUCLEOTIDE SEQUENCE [LARGE SCALE GENOMIC DNA]</scope>
</reference>
<dbReference type="EMBL" id="PEVA01000066">
    <property type="protein sequence ID" value="PIV08636.1"/>
    <property type="molecule type" value="Genomic_DNA"/>
</dbReference>
<evidence type="ECO:0000313" key="2">
    <source>
        <dbReference type="Proteomes" id="UP000230119"/>
    </source>
</evidence>
<name>A0A2M7BT24_9BACT</name>
<dbReference type="Proteomes" id="UP000230119">
    <property type="component" value="Unassembled WGS sequence"/>
</dbReference>
<dbReference type="InterPro" id="IPR027981">
    <property type="entry name" value="DUF4446"/>
</dbReference>
<proteinExistence type="predicted"/>
<protein>
    <submittedName>
        <fullName evidence="1">DUF4446 domain-containing protein</fullName>
    </submittedName>
</protein>